<dbReference type="OrthoDB" id="2264294at2759"/>
<evidence type="ECO:0000313" key="6">
    <source>
        <dbReference type="Proteomes" id="UP000266234"/>
    </source>
</evidence>
<accession>A0A395S131</accession>
<dbReference type="AlphaFoldDB" id="A0A395S131"/>
<dbReference type="GO" id="GO:0006351">
    <property type="term" value="P:DNA-templated transcription"/>
    <property type="evidence" value="ECO:0007669"/>
    <property type="project" value="InterPro"/>
</dbReference>
<dbReference type="EMBL" id="PXOG01000228">
    <property type="protein sequence ID" value="RGP65945.1"/>
    <property type="molecule type" value="Genomic_DNA"/>
</dbReference>
<dbReference type="InterPro" id="IPR001138">
    <property type="entry name" value="Zn2Cys6_DnaBD"/>
</dbReference>
<dbReference type="GO" id="GO:0000981">
    <property type="term" value="F:DNA-binding transcription factor activity, RNA polymerase II-specific"/>
    <property type="evidence" value="ECO:0007669"/>
    <property type="project" value="InterPro"/>
</dbReference>
<dbReference type="Proteomes" id="UP000266234">
    <property type="component" value="Unassembled WGS sequence"/>
</dbReference>
<protein>
    <recommendedName>
        <fullName evidence="4">Zn(2)-C6 fungal-type domain-containing protein</fullName>
    </recommendedName>
</protein>
<dbReference type="CDD" id="cd12148">
    <property type="entry name" value="fungal_TF_MHR"/>
    <property type="match status" value="1"/>
</dbReference>
<dbReference type="InterPro" id="IPR007219">
    <property type="entry name" value="XnlR_reg_dom"/>
</dbReference>
<dbReference type="SMART" id="SM00066">
    <property type="entry name" value="GAL4"/>
    <property type="match status" value="1"/>
</dbReference>
<reference evidence="5 6" key="1">
    <citation type="journal article" date="2018" name="PLoS Pathog.">
        <title>Evolution of structural diversity of trichothecenes, a family of toxins produced by plant pathogenic and entomopathogenic fungi.</title>
        <authorList>
            <person name="Proctor R.H."/>
            <person name="McCormick S.P."/>
            <person name="Kim H.S."/>
            <person name="Cardoza R.E."/>
            <person name="Stanley A.M."/>
            <person name="Lindo L."/>
            <person name="Kelly A."/>
            <person name="Brown D.W."/>
            <person name="Lee T."/>
            <person name="Vaughan M.M."/>
            <person name="Alexander N.J."/>
            <person name="Busman M."/>
            <person name="Gutierrez S."/>
        </authorList>
    </citation>
    <scope>NUCLEOTIDE SEQUENCE [LARGE SCALE GENOMIC DNA]</scope>
    <source>
        <strain evidence="5 6">NRRL 20695</strain>
    </source>
</reference>
<feature type="domain" description="Zn(2)-C6 fungal-type" evidence="4">
    <location>
        <begin position="55"/>
        <end position="87"/>
    </location>
</feature>
<dbReference type="InterPro" id="IPR036864">
    <property type="entry name" value="Zn2-C6_fun-type_DNA-bd_sf"/>
</dbReference>
<dbReference type="SMART" id="SM00906">
    <property type="entry name" value="Fungal_trans"/>
    <property type="match status" value="1"/>
</dbReference>
<evidence type="ECO:0000256" key="3">
    <source>
        <dbReference type="SAM" id="MobiDB-lite"/>
    </source>
</evidence>
<dbReference type="SUPFAM" id="SSF57701">
    <property type="entry name" value="Zn2/Cys6 DNA-binding domain"/>
    <property type="match status" value="1"/>
</dbReference>
<feature type="region of interest" description="Disordered" evidence="3">
    <location>
        <begin position="1"/>
        <end position="55"/>
    </location>
</feature>
<keyword evidence="1" id="KW-0479">Metal-binding</keyword>
<dbReference type="GO" id="GO:0003677">
    <property type="term" value="F:DNA binding"/>
    <property type="evidence" value="ECO:0007669"/>
    <property type="project" value="InterPro"/>
</dbReference>
<feature type="region of interest" description="Disordered" evidence="3">
    <location>
        <begin position="86"/>
        <end position="153"/>
    </location>
</feature>
<dbReference type="GO" id="GO:0008270">
    <property type="term" value="F:zinc ion binding"/>
    <property type="evidence" value="ECO:0007669"/>
    <property type="project" value="InterPro"/>
</dbReference>
<dbReference type="GO" id="GO:0001080">
    <property type="term" value="P:nitrogen catabolite activation of transcription from RNA polymerase II promoter"/>
    <property type="evidence" value="ECO:0007669"/>
    <property type="project" value="TreeGrafter"/>
</dbReference>
<dbReference type="PANTHER" id="PTHR31668">
    <property type="entry name" value="GLUCOSE TRANSPORT TRANSCRIPTION REGULATOR RGT1-RELATED-RELATED"/>
    <property type="match status" value="1"/>
</dbReference>
<feature type="compositionally biased region" description="Polar residues" evidence="3">
    <location>
        <begin position="1"/>
        <end position="16"/>
    </location>
</feature>
<dbReference type="InterPro" id="IPR050797">
    <property type="entry name" value="Carb_Metab_Trans_Reg"/>
</dbReference>
<organism evidence="5 6">
    <name type="scientific">Fusarium longipes</name>
    <dbReference type="NCBI Taxonomy" id="694270"/>
    <lineage>
        <taxon>Eukaryota</taxon>
        <taxon>Fungi</taxon>
        <taxon>Dikarya</taxon>
        <taxon>Ascomycota</taxon>
        <taxon>Pezizomycotina</taxon>
        <taxon>Sordariomycetes</taxon>
        <taxon>Hypocreomycetidae</taxon>
        <taxon>Hypocreales</taxon>
        <taxon>Nectriaceae</taxon>
        <taxon>Fusarium</taxon>
    </lineage>
</organism>
<feature type="compositionally biased region" description="Basic and acidic residues" evidence="3">
    <location>
        <begin position="98"/>
        <end position="114"/>
    </location>
</feature>
<proteinExistence type="predicted"/>
<dbReference type="Pfam" id="PF04082">
    <property type="entry name" value="Fungal_trans"/>
    <property type="match status" value="1"/>
</dbReference>
<feature type="compositionally biased region" description="Polar residues" evidence="3">
    <location>
        <begin position="132"/>
        <end position="145"/>
    </location>
</feature>
<name>A0A395S131_9HYPO</name>
<gene>
    <name evidence="5" type="ORF">FLONG3_9077</name>
</gene>
<evidence type="ECO:0000259" key="4">
    <source>
        <dbReference type="PROSITE" id="PS50048"/>
    </source>
</evidence>
<dbReference type="GO" id="GO:0005634">
    <property type="term" value="C:nucleus"/>
    <property type="evidence" value="ECO:0007669"/>
    <property type="project" value="TreeGrafter"/>
</dbReference>
<keyword evidence="6" id="KW-1185">Reference proteome</keyword>
<sequence>MFSQLPHPQSSQTGAGSSDLARAGPGSGQALMSAGPNNSGGGSSAPSVSSTRARPCDTCRVRKTRCVKDEGQSRCVLCTFHNQPCTFLRGPTPRQRRQNRERDREKQNESRDGMDENNFTTSPTYIGGETGVSPSSRHGDTASTPASAESNQQMSQMQQVMAFDNNSAESTRPGILSNTLGLDLKTHAEYIGPTDYRDPVLLDLHRPNPLDQEESPFPTSSTFARRLDYQTVFLVHPDESTASEKMRIADLDAIEATVHPLGRTLVDLYFRIVHPSFPILHKDVFISKHRLSHRHFAPSLLAAVYLVALDWQIYDSSLAGREVESIPDPTALEALAERTIAQDMRRPKLSTLEAGLLLLQRNRRVVDSRSHTHPTSNRMFTAQIVAMAQDLGIHIDCSNWSIPAWEVGLRRRLAWALYMQDRWGACVHGRPFLIHESDWDVRPCTAPDYPELDQFDLENNSEHNSPVVIGWELFIRHIELARILSDVIRTFYGAAATRAGGTLDQMGVVAAVELAKPLVFRLREWQANLPVRLQLQSTQLRELCANGALHLAHAAIEISLHRALVRITTPDTPTSLYEVLRSTARAKLQSAIELLGSLRPEHTAAFWGSAAAYQAAQIGSLAGLLWATADSFEEMAWCSSRVEELRWALRVRGAATPFAREALRLLERDIGGLGMVKTTTEGTA</sequence>
<dbReference type="PROSITE" id="PS50048">
    <property type="entry name" value="ZN2_CY6_FUNGAL_2"/>
    <property type="match status" value="1"/>
</dbReference>
<evidence type="ECO:0000256" key="2">
    <source>
        <dbReference type="ARBA" id="ARBA00023242"/>
    </source>
</evidence>
<dbReference type="Gene3D" id="4.10.240.10">
    <property type="entry name" value="Zn(2)-C6 fungal-type DNA-binding domain"/>
    <property type="match status" value="1"/>
</dbReference>
<evidence type="ECO:0000313" key="5">
    <source>
        <dbReference type="EMBL" id="RGP65945.1"/>
    </source>
</evidence>
<evidence type="ECO:0000256" key="1">
    <source>
        <dbReference type="ARBA" id="ARBA00022723"/>
    </source>
</evidence>
<dbReference type="STRING" id="694270.A0A395S131"/>
<dbReference type="CDD" id="cd00067">
    <property type="entry name" value="GAL4"/>
    <property type="match status" value="1"/>
</dbReference>
<dbReference type="PANTHER" id="PTHR31668:SF4">
    <property type="entry name" value="TRANSCRIPTIONAL ACTIVATOR PROTEIN DAL81"/>
    <property type="match status" value="1"/>
</dbReference>
<keyword evidence="2" id="KW-0539">Nucleus</keyword>
<comment type="caution">
    <text evidence="5">The sequence shown here is derived from an EMBL/GenBank/DDBJ whole genome shotgun (WGS) entry which is preliminary data.</text>
</comment>